<reference evidence="1 2" key="1">
    <citation type="submission" date="2019-03" db="EMBL/GenBank/DDBJ databases">
        <title>Draft genome of Massilia hortus sp. nov., a novel bacterial species of the Oxalobacteraceae family.</title>
        <authorList>
            <person name="Peta V."/>
            <person name="Raths R."/>
            <person name="Bucking H."/>
        </authorList>
    </citation>
    <scope>NUCLEOTIDE SEQUENCE [LARGE SCALE GENOMIC DNA]</scope>
    <source>
        <strain evidence="1 2">ONC3</strain>
    </source>
</reference>
<dbReference type="Pfam" id="PF07485">
    <property type="entry name" value="DUF1529"/>
    <property type="match status" value="2"/>
</dbReference>
<dbReference type="InterPro" id="IPR011094">
    <property type="entry name" value="Uncharacterised_LppY/LpqO"/>
</dbReference>
<dbReference type="AlphaFoldDB" id="A0A4Y9SZK9"/>
<sequence>MTTDRELDLGRRRTLAASGAMMAGILAASTPEIALANQPPSGGNAGLPVEQIEKILRTDGRVSNGVLHITQDRNDLNNVIGPGGIPFKPAFQLTNEFYFQALSGGRAIFNGEMTLLPRETNPVIDRILANSLVFQAFHQHFFDLNPQVWHIHLRGVGDPLALARALANVVAATGTPLPQSSPPNPTTPLNVKLLSQILGGEAEVDEDGVVVVSVPRREQIVLGGIPINPNLGVDHTINFEPLADGRTAVAPDFSLIASEINPVMSIMRKQGFTVHCLYNQETAESPQLYFSHQLAVGDAYALARAVRNGLNKTNAKFT</sequence>
<evidence type="ECO:0000313" key="1">
    <source>
        <dbReference type="EMBL" id="TFW31903.1"/>
    </source>
</evidence>
<proteinExistence type="predicted"/>
<comment type="caution">
    <text evidence="1">The sequence shown here is derived from an EMBL/GenBank/DDBJ whole genome shotgun (WGS) entry which is preliminary data.</text>
</comment>
<dbReference type="Proteomes" id="UP000297258">
    <property type="component" value="Unassembled WGS sequence"/>
</dbReference>
<dbReference type="EMBL" id="SPUM01000076">
    <property type="protein sequence ID" value="TFW31903.1"/>
    <property type="molecule type" value="Genomic_DNA"/>
</dbReference>
<evidence type="ECO:0000313" key="2">
    <source>
        <dbReference type="Proteomes" id="UP000297258"/>
    </source>
</evidence>
<gene>
    <name evidence="1" type="ORF">E4O92_11915</name>
</gene>
<name>A0A4Y9SZK9_9BURK</name>
<dbReference type="InterPro" id="IPR006311">
    <property type="entry name" value="TAT_signal"/>
</dbReference>
<accession>A0A4Y9SZK9</accession>
<dbReference type="OrthoDB" id="4687120at2"/>
<dbReference type="RefSeq" id="WP_135189992.1">
    <property type="nucleotide sequence ID" value="NZ_SPUM01000076.1"/>
</dbReference>
<protein>
    <submittedName>
        <fullName evidence="1">DUF1259 domain-containing protein</fullName>
    </submittedName>
</protein>
<dbReference type="PROSITE" id="PS51318">
    <property type="entry name" value="TAT"/>
    <property type="match status" value="1"/>
</dbReference>
<keyword evidence="2" id="KW-1185">Reference proteome</keyword>
<organism evidence="1 2">
    <name type="scientific">Massilia horti</name>
    <dbReference type="NCBI Taxonomy" id="2562153"/>
    <lineage>
        <taxon>Bacteria</taxon>
        <taxon>Pseudomonadati</taxon>
        <taxon>Pseudomonadota</taxon>
        <taxon>Betaproteobacteria</taxon>
        <taxon>Burkholderiales</taxon>
        <taxon>Oxalobacteraceae</taxon>
        <taxon>Telluria group</taxon>
        <taxon>Massilia</taxon>
    </lineage>
</organism>